<dbReference type="EMBL" id="SZZH01000003">
    <property type="protein sequence ID" value="TKV58969.1"/>
    <property type="molecule type" value="Genomic_DNA"/>
</dbReference>
<proteinExistence type="predicted"/>
<comment type="caution">
    <text evidence="5">The sequence shown here is derived from an EMBL/GenBank/DDBJ whole genome shotgun (WGS) entry which is preliminary data.</text>
</comment>
<keyword evidence="2" id="KW-0012">Acyltransferase</keyword>
<dbReference type="PANTHER" id="PTHR43877">
    <property type="entry name" value="AMINOALKYLPHOSPHONATE N-ACETYLTRANSFERASE-RELATED-RELATED"/>
    <property type="match status" value="1"/>
</dbReference>
<keyword evidence="1 5" id="KW-0808">Transferase</keyword>
<keyword evidence="6" id="KW-1185">Reference proteome</keyword>
<evidence type="ECO:0000256" key="2">
    <source>
        <dbReference type="ARBA" id="ARBA00023315"/>
    </source>
</evidence>
<dbReference type="SUPFAM" id="SSF55729">
    <property type="entry name" value="Acyl-CoA N-acyltransferases (Nat)"/>
    <property type="match status" value="1"/>
</dbReference>
<protein>
    <submittedName>
        <fullName evidence="5">GNAT family N-acetyltransferase</fullName>
    </submittedName>
</protein>
<reference evidence="5 6" key="1">
    <citation type="submission" date="2019-05" db="EMBL/GenBank/DDBJ databases">
        <title>Nakamurella sp. N5BH11, whole genome shotgun sequence.</title>
        <authorList>
            <person name="Tuo L."/>
        </authorList>
    </citation>
    <scope>NUCLEOTIDE SEQUENCE [LARGE SCALE GENOMIC DNA]</scope>
    <source>
        <strain evidence="5 6">N5BH11</strain>
    </source>
</reference>
<dbReference type="PROSITE" id="PS51186">
    <property type="entry name" value="GNAT"/>
    <property type="match status" value="1"/>
</dbReference>
<evidence type="ECO:0000256" key="3">
    <source>
        <dbReference type="SAM" id="MobiDB-lite"/>
    </source>
</evidence>
<organism evidence="5 6">
    <name type="scientific">Nakamurella flava</name>
    <dbReference type="NCBI Taxonomy" id="2576308"/>
    <lineage>
        <taxon>Bacteria</taxon>
        <taxon>Bacillati</taxon>
        <taxon>Actinomycetota</taxon>
        <taxon>Actinomycetes</taxon>
        <taxon>Nakamurellales</taxon>
        <taxon>Nakamurellaceae</taxon>
        <taxon>Nakamurella</taxon>
    </lineage>
</organism>
<dbReference type="Proteomes" id="UP000306985">
    <property type="component" value="Unassembled WGS sequence"/>
</dbReference>
<dbReference type="InterPro" id="IPR000182">
    <property type="entry name" value="GNAT_dom"/>
</dbReference>
<name>A0A4U6QG31_9ACTN</name>
<feature type="domain" description="N-acetyltransferase" evidence="4">
    <location>
        <begin position="3"/>
        <end position="156"/>
    </location>
</feature>
<evidence type="ECO:0000259" key="4">
    <source>
        <dbReference type="PROSITE" id="PS51186"/>
    </source>
</evidence>
<evidence type="ECO:0000313" key="5">
    <source>
        <dbReference type="EMBL" id="TKV58969.1"/>
    </source>
</evidence>
<dbReference type="OrthoDB" id="9803233at2"/>
<accession>A0A4U6QG31</accession>
<evidence type="ECO:0000256" key="1">
    <source>
        <dbReference type="ARBA" id="ARBA00022679"/>
    </source>
</evidence>
<dbReference type="InterPro" id="IPR050832">
    <property type="entry name" value="Bact_Acetyltransf"/>
</dbReference>
<dbReference type="AlphaFoldDB" id="A0A4U6QG31"/>
<sequence length="177" mass="19228">MQIRARPYDHPDAIPLRAAAQRYMAEIYGEPDQTPLERDHFAGDRGGFVIGYLGDRPVATAGWRFSPYPVAGAARPAELKRVYVADDARRGGVARALVAHVEDEARRRGADWLVLETGAPQVAAIALYRRIGYVDIPDFGHYAGAPGVVSLGRSLTPTTALPRQPDPADRAAGVRSR</sequence>
<gene>
    <name evidence="5" type="ORF">FDO65_12380</name>
</gene>
<dbReference type="CDD" id="cd04301">
    <property type="entry name" value="NAT_SF"/>
    <property type="match status" value="1"/>
</dbReference>
<dbReference type="GO" id="GO:0016747">
    <property type="term" value="F:acyltransferase activity, transferring groups other than amino-acyl groups"/>
    <property type="evidence" value="ECO:0007669"/>
    <property type="project" value="InterPro"/>
</dbReference>
<dbReference type="InterPro" id="IPR016181">
    <property type="entry name" value="Acyl_CoA_acyltransferase"/>
</dbReference>
<dbReference type="Gene3D" id="3.40.630.30">
    <property type="match status" value="1"/>
</dbReference>
<dbReference type="Pfam" id="PF00583">
    <property type="entry name" value="Acetyltransf_1"/>
    <property type="match status" value="1"/>
</dbReference>
<dbReference type="PANTHER" id="PTHR43877:SF2">
    <property type="entry name" value="AMINOALKYLPHOSPHONATE N-ACETYLTRANSFERASE-RELATED"/>
    <property type="match status" value="1"/>
</dbReference>
<evidence type="ECO:0000313" key="6">
    <source>
        <dbReference type="Proteomes" id="UP000306985"/>
    </source>
</evidence>
<feature type="region of interest" description="Disordered" evidence="3">
    <location>
        <begin position="156"/>
        <end position="177"/>
    </location>
</feature>